<feature type="compositionally biased region" description="Low complexity" evidence="1">
    <location>
        <begin position="569"/>
        <end position="584"/>
    </location>
</feature>
<evidence type="ECO:0000313" key="3">
    <source>
        <dbReference type="Proteomes" id="UP000410984"/>
    </source>
</evidence>
<feature type="compositionally biased region" description="Basic and acidic residues" evidence="1">
    <location>
        <begin position="227"/>
        <end position="247"/>
    </location>
</feature>
<organism evidence="2 3">
    <name type="scientific">Methylobacterium symbioticum</name>
    <dbReference type="NCBI Taxonomy" id="2584084"/>
    <lineage>
        <taxon>Bacteria</taxon>
        <taxon>Pseudomonadati</taxon>
        <taxon>Pseudomonadota</taxon>
        <taxon>Alphaproteobacteria</taxon>
        <taxon>Hyphomicrobiales</taxon>
        <taxon>Methylobacteriaceae</taxon>
        <taxon>Methylobacterium</taxon>
    </lineage>
</organism>
<feature type="region of interest" description="Disordered" evidence="1">
    <location>
        <begin position="366"/>
        <end position="407"/>
    </location>
</feature>
<feature type="compositionally biased region" description="Basic and acidic residues" evidence="1">
    <location>
        <begin position="68"/>
        <end position="78"/>
    </location>
</feature>
<feature type="region of interest" description="Disordered" evidence="1">
    <location>
        <begin position="434"/>
        <end position="503"/>
    </location>
</feature>
<keyword evidence="3" id="KW-1185">Reference proteome</keyword>
<dbReference type="Proteomes" id="UP000410984">
    <property type="component" value="Unassembled WGS sequence"/>
</dbReference>
<proteinExistence type="predicted"/>
<name>A0A509EHZ7_9HYPH</name>
<feature type="compositionally biased region" description="Low complexity" evidence="1">
    <location>
        <begin position="490"/>
        <end position="503"/>
    </location>
</feature>
<feature type="region of interest" description="Disordered" evidence="1">
    <location>
        <begin position="227"/>
        <end position="351"/>
    </location>
</feature>
<dbReference type="AntiFam" id="ANF00076">
    <property type="entry name" value="Shadow ORF (opposite copA)"/>
</dbReference>
<gene>
    <name evidence="2" type="ORF">MET9862_04408</name>
</gene>
<feature type="compositionally biased region" description="Low complexity" evidence="1">
    <location>
        <begin position="49"/>
        <end position="62"/>
    </location>
</feature>
<reference evidence="2 3" key="1">
    <citation type="submission" date="2019-06" db="EMBL/GenBank/DDBJ databases">
        <authorList>
            <person name="Rodrigo-Torres L."/>
            <person name="Arahal R. D."/>
            <person name="Lucena T."/>
        </authorList>
    </citation>
    <scope>NUCLEOTIDE SEQUENCE [LARGE SCALE GENOMIC DNA]</scope>
    <source>
        <strain evidence="2 3">SB0023/3</strain>
    </source>
</reference>
<feature type="compositionally biased region" description="Basic and acidic residues" evidence="1">
    <location>
        <begin position="86"/>
        <end position="124"/>
    </location>
</feature>
<sequence>MLGAGLDGGRERQQVGLVAPRSDDIGEPRASLGQRAGLVEGDHADLAQALEGAAVAEQHAAARGPPGADHDRGRRGEAHGAGTGDDQNRDGVDQGVAERRLRAEGEPGEEGREAERHHSGHEPAGHPVEQGLDRQLGSLRRLDHAGDLREHRVGADRADAEVEAALPVDGAADGGAAGLLAHRHRFARHHALVHVAGARDHGSVRGDALAGPDADHVADAQRCERHFDLRPGPDHARGLRREVHQPGDGRAGAALGAGLHEPPEQDQGDDEGARLEIEMGAARGQDARRDGRDQRVEVGGAGAEGDEGVHVRVPAQKARDAAREEAPPRSGQDQGRQHGLNHRVAGLADPPGQRVVEAWDEVAAHVEDDDGQGEDRRGDDVPAQDPRLRRPPVGRRGVLGGGDGVARLPHGLFQARPLHDAVEMAHMRAARGEVHADPAHPGHGGEPPLHPPDAGGAAHPLDREHRLGLGHVVAGRGDGLGRRGRRGARRQMQGGAAAGEVDGDAARAGQRLQGALDPADAGGAGQALDREADGEIGRHDPHVGLPIMGRSRVTARRPRQALAGGGSAAGCAARSGRTTRTRVPSPRVLSMTRRPRCRFRLCFTMARPRPVPPCCRLEAVSTR</sequence>
<evidence type="ECO:0000256" key="1">
    <source>
        <dbReference type="SAM" id="MobiDB-lite"/>
    </source>
</evidence>
<feature type="region of interest" description="Disordered" evidence="1">
    <location>
        <begin position="1"/>
        <end position="130"/>
    </location>
</feature>
<protein>
    <submittedName>
        <fullName evidence="2">Uncharacterized protein</fullName>
    </submittedName>
</protein>
<dbReference type="AlphaFoldDB" id="A0A509EHZ7"/>
<dbReference type="EMBL" id="CABFPH010000085">
    <property type="protein sequence ID" value="VUD73788.1"/>
    <property type="molecule type" value="Genomic_DNA"/>
</dbReference>
<feature type="compositionally biased region" description="Basic and acidic residues" evidence="1">
    <location>
        <begin position="285"/>
        <end position="296"/>
    </location>
</feature>
<accession>A0A509EHZ7</accession>
<evidence type="ECO:0000313" key="2">
    <source>
        <dbReference type="EMBL" id="VUD73788.1"/>
    </source>
</evidence>
<feature type="compositionally biased region" description="Basic and acidic residues" evidence="1">
    <location>
        <begin position="317"/>
        <end position="327"/>
    </location>
</feature>
<feature type="region of interest" description="Disordered" evidence="1">
    <location>
        <begin position="534"/>
        <end position="584"/>
    </location>
</feature>